<name>A0A165YCR1_9AGAM</name>
<keyword evidence="3" id="KW-1185">Reference proteome</keyword>
<accession>A0A165YCR1</accession>
<gene>
    <name evidence="2" type="ORF">FIBSPDRAFT_870453</name>
    <name evidence="1" type="ORF">FIBSPDRAFT_873592</name>
</gene>
<dbReference type="EMBL" id="KV417650">
    <property type="protein sequence ID" value="KZP12270.1"/>
    <property type="molecule type" value="Genomic_DNA"/>
</dbReference>
<evidence type="ECO:0000313" key="3">
    <source>
        <dbReference type="Proteomes" id="UP000076532"/>
    </source>
</evidence>
<evidence type="ECO:0000313" key="1">
    <source>
        <dbReference type="EMBL" id="KZP09427.1"/>
    </source>
</evidence>
<reference evidence="1 3" key="1">
    <citation type="journal article" date="2016" name="Mol. Biol. Evol.">
        <title>Comparative Genomics of Early-Diverging Mushroom-Forming Fungi Provides Insights into the Origins of Lignocellulose Decay Capabilities.</title>
        <authorList>
            <person name="Nagy L.G."/>
            <person name="Riley R."/>
            <person name="Tritt A."/>
            <person name="Adam C."/>
            <person name="Daum C."/>
            <person name="Floudas D."/>
            <person name="Sun H."/>
            <person name="Yadav J.S."/>
            <person name="Pangilinan J."/>
            <person name="Larsson K.H."/>
            <person name="Matsuura K."/>
            <person name="Barry K."/>
            <person name="Labutti K."/>
            <person name="Kuo R."/>
            <person name="Ohm R.A."/>
            <person name="Bhattacharya S.S."/>
            <person name="Shirouzu T."/>
            <person name="Yoshinaga Y."/>
            <person name="Martin F.M."/>
            <person name="Grigoriev I.V."/>
            <person name="Hibbett D.S."/>
        </authorList>
    </citation>
    <scope>NUCLEOTIDE SEQUENCE [LARGE SCALE GENOMIC DNA]</scope>
    <source>
        <strain evidence="1 3">CBS 109695</strain>
    </source>
</reference>
<dbReference type="AlphaFoldDB" id="A0A165YCR1"/>
<dbReference type="Proteomes" id="UP000076532">
    <property type="component" value="Unassembled WGS sequence"/>
</dbReference>
<proteinExistence type="predicted"/>
<protein>
    <submittedName>
        <fullName evidence="1">Uncharacterized protein</fullName>
    </submittedName>
</protein>
<sequence length="61" mass="6886">MCEKLSQLSFTPFPLLISLRVVLFYYQTIDMGQDQAVSHLFWRQGGIAAVRISPSGQVVEL</sequence>
<organism evidence="1 3">
    <name type="scientific">Athelia psychrophila</name>
    <dbReference type="NCBI Taxonomy" id="1759441"/>
    <lineage>
        <taxon>Eukaryota</taxon>
        <taxon>Fungi</taxon>
        <taxon>Dikarya</taxon>
        <taxon>Basidiomycota</taxon>
        <taxon>Agaricomycotina</taxon>
        <taxon>Agaricomycetes</taxon>
        <taxon>Agaricomycetidae</taxon>
        <taxon>Atheliales</taxon>
        <taxon>Atheliaceae</taxon>
        <taxon>Athelia</taxon>
    </lineage>
</organism>
<evidence type="ECO:0000313" key="2">
    <source>
        <dbReference type="EMBL" id="KZP12270.1"/>
    </source>
</evidence>
<dbReference type="EMBL" id="KV417700">
    <property type="protein sequence ID" value="KZP09427.1"/>
    <property type="molecule type" value="Genomic_DNA"/>
</dbReference>